<dbReference type="InterPro" id="IPR050815">
    <property type="entry name" value="TF_fung"/>
</dbReference>
<dbReference type="Proteomes" id="UP001219525">
    <property type="component" value="Unassembled WGS sequence"/>
</dbReference>
<reference evidence="6" key="1">
    <citation type="submission" date="2023-03" db="EMBL/GenBank/DDBJ databases">
        <title>Massive genome expansion in bonnet fungi (Mycena s.s.) driven by repeated elements and novel gene families across ecological guilds.</title>
        <authorList>
            <consortium name="Lawrence Berkeley National Laboratory"/>
            <person name="Harder C.B."/>
            <person name="Miyauchi S."/>
            <person name="Viragh M."/>
            <person name="Kuo A."/>
            <person name="Thoen E."/>
            <person name="Andreopoulos B."/>
            <person name="Lu D."/>
            <person name="Skrede I."/>
            <person name="Drula E."/>
            <person name="Henrissat B."/>
            <person name="Morin E."/>
            <person name="Kohler A."/>
            <person name="Barry K."/>
            <person name="LaButti K."/>
            <person name="Morin E."/>
            <person name="Salamov A."/>
            <person name="Lipzen A."/>
            <person name="Mereny Z."/>
            <person name="Hegedus B."/>
            <person name="Baldrian P."/>
            <person name="Stursova M."/>
            <person name="Weitz H."/>
            <person name="Taylor A."/>
            <person name="Grigoriev I.V."/>
            <person name="Nagy L.G."/>
            <person name="Martin F."/>
            <person name="Kauserud H."/>
        </authorList>
    </citation>
    <scope>NUCLEOTIDE SEQUENCE</scope>
    <source>
        <strain evidence="6">9144</strain>
    </source>
</reference>
<accession>A0AAD6UZ34</accession>
<dbReference type="GO" id="GO:0000981">
    <property type="term" value="F:DNA-binding transcription factor activity, RNA polymerase II-specific"/>
    <property type="evidence" value="ECO:0007669"/>
    <property type="project" value="InterPro"/>
</dbReference>
<evidence type="ECO:0000256" key="5">
    <source>
        <dbReference type="ARBA" id="ARBA00023242"/>
    </source>
</evidence>
<evidence type="ECO:0000256" key="1">
    <source>
        <dbReference type="ARBA" id="ARBA00004123"/>
    </source>
</evidence>
<dbReference type="CDD" id="cd12148">
    <property type="entry name" value="fungal_TF_MHR"/>
    <property type="match status" value="1"/>
</dbReference>
<dbReference type="GO" id="GO:0005634">
    <property type="term" value="C:nucleus"/>
    <property type="evidence" value="ECO:0007669"/>
    <property type="project" value="UniProtKB-SubCell"/>
</dbReference>
<dbReference type="AlphaFoldDB" id="A0AAD6UZ34"/>
<dbReference type="GO" id="GO:0046872">
    <property type="term" value="F:metal ion binding"/>
    <property type="evidence" value="ECO:0007669"/>
    <property type="project" value="UniProtKB-KW"/>
</dbReference>
<keyword evidence="4" id="KW-0804">Transcription</keyword>
<name>A0AAD6UZ34_9AGAR</name>
<organism evidence="6 7">
    <name type="scientific">Mycena pura</name>
    <dbReference type="NCBI Taxonomy" id="153505"/>
    <lineage>
        <taxon>Eukaryota</taxon>
        <taxon>Fungi</taxon>
        <taxon>Dikarya</taxon>
        <taxon>Basidiomycota</taxon>
        <taxon>Agaricomycotina</taxon>
        <taxon>Agaricomycetes</taxon>
        <taxon>Agaricomycetidae</taxon>
        <taxon>Agaricales</taxon>
        <taxon>Marasmiineae</taxon>
        <taxon>Mycenaceae</taxon>
        <taxon>Mycena</taxon>
    </lineage>
</organism>
<keyword evidence="7" id="KW-1185">Reference proteome</keyword>
<keyword evidence="3" id="KW-0805">Transcription regulation</keyword>
<evidence type="ECO:0000313" key="7">
    <source>
        <dbReference type="Proteomes" id="UP001219525"/>
    </source>
</evidence>
<keyword evidence="5" id="KW-0539">Nucleus</keyword>
<evidence type="ECO:0000256" key="4">
    <source>
        <dbReference type="ARBA" id="ARBA00023163"/>
    </source>
</evidence>
<dbReference type="EMBL" id="JARJCW010000081">
    <property type="protein sequence ID" value="KAJ7196832.1"/>
    <property type="molecule type" value="Genomic_DNA"/>
</dbReference>
<gene>
    <name evidence="6" type="ORF">GGX14DRAFT_672053</name>
</gene>
<proteinExistence type="predicted"/>
<sequence>MLRMLLDHFLPHASQFGFFLHVDRFRASAHLQLPLGHPDRPSPALLCAVYLWGIHLSQSDPLISYETVFIRRAQQHLATEMSDSVHPGHRMHTIQAHILLSVYFLRNRQFLKAQFHTNGAVTLALGYRLHKIRSAHPAHPAPPLLPVLGASAMAGPSLDPPRDDVEEGERIRGFWAVVCHQNSLAMTARMVSDSFGILDSPGLSIDTPWPLDITEYERGVLPRGARSSDTVQNFIAHGAPGPAPRSARIAQFSVCLSPLSAYYERGADARTFALAHALVGAARIQLHNTGADAGASAGAVGAARAIIGVFGLGDAHGPDFLCAGPAAGTLLLLACQVVLREIARTRCFRASLGSALNVDVACDQEEAALLVDLQNGLTTMTLHALNSPLVRAFCFCFSKCVGVELIW</sequence>
<evidence type="ECO:0000313" key="6">
    <source>
        <dbReference type="EMBL" id="KAJ7196832.1"/>
    </source>
</evidence>
<evidence type="ECO:0008006" key="8">
    <source>
        <dbReference type="Google" id="ProtNLM"/>
    </source>
</evidence>
<evidence type="ECO:0000256" key="2">
    <source>
        <dbReference type="ARBA" id="ARBA00022723"/>
    </source>
</evidence>
<comment type="subcellular location">
    <subcellularLocation>
        <location evidence="1">Nucleus</location>
    </subcellularLocation>
</comment>
<evidence type="ECO:0000256" key="3">
    <source>
        <dbReference type="ARBA" id="ARBA00023015"/>
    </source>
</evidence>
<comment type="caution">
    <text evidence="6">The sequence shown here is derived from an EMBL/GenBank/DDBJ whole genome shotgun (WGS) entry which is preliminary data.</text>
</comment>
<dbReference type="PANTHER" id="PTHR47338:SF29">
    <property type="entry name" value="ZN(2)-C6 FUNGAL-TYPE DOMAIN-CONTAINING PROTEIN"/>
    <property type="match status" value="1"/>
</dbReference>
<keyword evidence="2" id="KW-0479">Metal-binding</keyword>
<dbReference type="PANTHER" id="PTHR47338">
    <property type="entry name" value="ZN(II)2CYS6 TRANSCRIPTION FACTOR (EUROFUNG)-RELATED"/>
    <property type="match status" value="1"/>
</dbReference>
<protein>
    <recommendedName>
        <fullName evidence="8">Transcription factor domain-containing protein</fullName>
    </recommendedName>
</protein>